<feature type="transmembrane region" description="Helical" evidence="14">
    <location>
        <begin position="638"/>
        <end position="659"/>
    </location>
</feature>
<dbReference type="InterPro" id="IPR019594">
    <property type="entry name" value="Glu/Gly-bd"/>
</dbReference>
<sequence>MNNLLLGESNEMKLLPFYLFLNTAHCFIDIQDIVSETMTKLPKDFAVAIKDIAEGLPAKTITVVRGESTKIRSQDIFQLLCLLSEHNIPVINLDITTKQSKDKYYSFVKKALDVSEERTSLILCEPYECENILTELTDNNLIHRTILYIFYWPYGKVSDKFLNTMKEAMRVAVLTNPRESVFRVYYNQATPDRLHHLSLVNWWSGSLYKSPVLPPAEKVYQDFKGRIFDVPVLHAPPWHFVKYNNDSTVNVTGGRDDKLLSLLSKKLNFRYRYYDPPDRSQGSSISGNGTFKGTLGLIWKRKADFFIGDVTMTWERLQAVEFSFLTLADSGAFLTHAPAKLSETLAIIRPFRWEVWPLVCATVLVTGPALWVVIAAPSLWQKRQRDQLRLLNNCCWFTTTLFLRQSSSKEPSKTHKARLVSVLVSLGATYVIGDMYSANLTSLLARPARERPIGTLPALEEAMRERGYELVVERHSSSLAILENGTGVYGRLARLMRRQRIQRVRSVEVGVRLVLTRRHVAILGGRETLYYDTERFGSHNFHLSEKLYTRYSAIALQIGCPFLETFNNVVMTLFEAGILAKMTTDEYKNLPEQSRRSEPVTESDKPNNEITGDSPSASQSGTTQGESTKALEPVSLRMLRGAFCLLGIGHLLAAIALGVEIQIHRRSKNFIKIMEPNGGKNMPRMRALKKASKCVRQGVRRVVRAVCRSIDRALGPGVQ</sequence>
<evidence type="ECO:0000256" key="12">
    <source>
        <dbReference type="ARBA" id="ARBA00023303"/>
    </source>
</evidence>
<evidence type="ECO:0008006" key="19">
    <source>
        <dbReference type="Google" id="ProtNLM"/>
    </source>
</evidence>
<keyword evidence="6 14" id="KW-1133">Transmembrane helix</keyword>
<keyword evidence="8 14" id="KW-0472">Membrane</keyword>
<dbReference type="Pfam" id="PF00060">
    <property type="entry name" value="Lig_chan"/>
    <property type="match status" value="1"/>
</dbReference>
<evidence type="ECO:0000256" key="6">
    <source>
        <dbReference type="ARBA" id="ARBA00022989"/>
    </source>
</evidence>
<organism evidence="17 18">
    <name type="scientific">Loxostege sticticalis</name>
    <name type="common">Beet webworm moth</name>
    <dbReference type="NCBI Taxonomy" id="481309"/>
    <lineage>
        <taxon>Eukaryota</taxon>
        <taxon>Metazoa</taxon>
        <taxon>Ecdysozoa</taxon>
        <taxon>Arthropoda</taxon>
        <taxon>Hexapoda</taxon>
        <taxon>Insecta</taxon>
        <taxon>Pterygota</taxon>
        <taxon>Neoptera</taxon>
        <taxon>Endopterygota</taxon>
        <taxon>Lepidoptera</taxon>
        <taxon>Glossata</taxon>
        <taxon>Ditrysia</taxon>
        <taxon>Pyraloidea</taxon>
        <taxon>Crambidae</taxon>
        <taxon>Pyraustinae</taxon>
        <taxon>Loxostege</taxon>
    </lineage>
</organism>
<dbReference type="Pfam" id="PF10613">
    <property type="entry name" value="Lig_chan-Glu_bd"/>
    <property type="match status" value="1"/>
</dbReference>
<feature type="compositionally biased region" description="Basic and acidic residues" evidence="13">
    <location>
        <begin position="589"/>
        <end position="607"/>
    </location>
</feature>
<dbReference type="PANTHER" id="PTHR42643">
    <property type="entry name" value="IONOTROPIC RECEPTOR 20A-RELATED"/>
    <property type="match status" value="1"/>
</dbReference>
<protein>
    <recommendedName>
        <fullName evidence="19">Ionotropic receptor 40a</fullName>
    </recommendedName>
</protein>
<evidence type="ECO:0000313" key="18">
    <source>
        <dbReference type="Proteomes" id="UP001549921"/>
    </source>
</evidence>
<evidence type="ECO:0000259" key="15">
    <source>
        <dbReference type="Pfam" id="PF00060"/>
    </source>
</evidence>
<feature type="region of interest" description="Disordered" evidence="13">
    <location>
        <begin position="589"/>
        <end position="629"/>
    </location>
</feature>
<evidence type="ECO:0000313" key="17">
    <source>
        <dbReference type="EMBL" id="KAL0840673.1"/>
    </source>
</evidence>
<evidence type="ECO:0000256" key="5">
    <source>
        <dbReference type="ARBA" id="ARBA00022692"/>
    </source>
</evidence>
<keyword evidence="9" id="KW-0675">Receptor</keyword>
<evidence type="ECO:0000256" key="4">
    <source>
        <dbReference type="ARBA" id="ARBA00022475"/>
    </source>
</evidence>
<dbReference type="GO" id="GO:0050906">
    <property type="term" value="P:detection of stimulus involved in sensory perception"/>
    <property type="evidence" value="ECO:0007669"/>
    <property type="project" value="UniProtKB-ARBA"/>
</dbReference>
<dbReference type="InterPro" id="IPR052192">
    <property type="entry name" value="Insect_Ionotropic_Sensory_Rcpt"/>
</dbReference>
<comment type="similarity">
    <text evidence="2">Belongs to the glutamate-gated ion channel (TC 1.A.10.1) family.</text>
</comment>
<feature type="transmembrane region" description="Helical" evidence="14">
    <location>
        <begin position="355"/>
        <end position="380"/>
    </location>
</feature>
<name>A0ABD0TD83_LOXSC</name>
<comment type="subcellular location">
    <subcellularLocation>
        <location evidence="1">Cell membrane</location>
        <topology evidence="1">Multi-pass membrane protein</topology>
    </subcellularLocation>
</comment>
<dbReference type="InterPro" id="IPR001320">
    <property type="entry name" value="Iontro_rcpt_C"/>
</dbReference>
<comment type="caution">
    <text evidence="17">The sequence shown here is derived from an EMBL/GenBank/DDBJ whole genome shotgun (WGS) entry which is preliminary data.</text>
</comment>
<dbReference type="AlphaFoldDB" id="A0ABD0TD83"/>
<feature type="domain" description="Ionotropic glutamate receptor C-terminal" evidence="15">
    <location>
        <begin position="353"/>
        <end position="649"/>
    </location>
</feature>
<evidence type="ECO:0000256" key="2">
    <source>
        <dbReference type="ARBA" id="ARBA00008685"/>
    </source>
</evidence>
<evidence type="ECO:0000256" key="3">
    <source>
        <dbReference type="ARBA" id="ARBA00022448"/>
    </source>
</evidence>
<feature type="compositionally biased region" description="Polar residues" evidence="13">
    <location>
        <begin position="608"/>
        <end position="627"/>
    </location>
</feature>
<reference evidence="17 18" key="1">
    <citation type="submission" date="2024-06" db="EMBL/GenBank/DDBJ databases">
        <title>A chromosome-level genome assembly of beet webworm, Loxostege sticticalis.</title>
        <authorList>
            <person name="Zhang Y."/>
        </authorList>
    </citation>
    <scope>NUCLEOTIDE SEQUENCE [LARGE SCALE GENOMIC DNA]</scope>
    <source>
        <strain evidence="17">AQ028</strain>
        <tissue evidence="17">Male pupae</tissue>
    </source>
</reference>
<keyword evidence="12" id="KW-0407">Ion channel</keyword>
<feature type="domain" description="Ionotropic glutamate receptor L-glutamate and glycine-binding" evidence="16">
    <location>
        <begin position="229"/>
        <end position="324"/>
    </location>
</feature>
<evidence type="ECO:0000256" key="1">
    <source>
        <dbReference type="ARBA" id="ARBA00004651"/>
    </source>
</evidence>
<keyword evidence="4" id="KW-1003">Cell membrane</keyword>
<evidence type="ECO:0000256" key="14">
    <source>
        <dbReference type="SAM" id="Phobius"/>
    </source>
</evidence>
<evidence type="ECO:0000256" key="9">
    <source>
        <dbReference type="ARBA" id="ARBA00023170"/>
    </source>
</evidence>
<evidence type="ECO:0000256" key="10">
    <source>
        <dbReference type="ARBA" id="ARBA00023180"/>
    </source>
</evidence>
<proteinExistence type="inferred from homology"/>
<dbReference type="PANTHER" id="PTHR42643:SF30">
    <property type="entry name" value="IONOTROPIC RECEPTOR 40A-RELATED"/>
    <property type="match status" value="1"/>
</dbReference>
<keyword evidence="11" id="KW-1071">Ligand-gated ion channel</keyword>
<dbReference type="GO" id="GO:0005886">
    <property type="term" value="C:plasma membrane"/>
    <property type="evidence" value="ECO:0007669"/>
    <property type="project" value="UniProtKB-SubCell"/>
</dbReference>
<evidence type="ECO:0000256" key="8">
    <source>
        <dbReference type="ARBA" id="ARBA00023136"/>
    </source>
</evidence>
<dbReference type="EMBL" id="JBEDNZ010000007">
    <property type="protein sequence ID" value="KAL0840673.1"/>
    <property type="molecule type" value="Genomic_DNA"/>
</dbReference>
<dbReference type="SUPFAM" id="SSF53850">
    <property type="entry name" value="Periplasmic binding protein-like II"/>
    <property type="match status" value="1"/>
</dbReference>
<evidence type="ECO:0000256" key="7">
    <source>
        <dbReference type="ARBA" id="ARBA00023065"/>
    </source>
</evidence>
<evidence type="ECO:0000256" key="11">
    <source>
        <dbReference type="ARBA" id="ARBA00023286"/>
    </source>
</evidence>
<accession>A0ABD0TD83</accession>
<evidence type="ECO:0000259" key="16">
    <source>
        <dbReference type="Pfam" id="PF10613"/>
    </source>
</evidence>
<keyword evidence="3" id="KW-0813">Transport</keyword>
<dbReference type="Proteomes" id="UP001549921">
    <property type="component" value="Unassembled WGS sequence"/>
</dbReference>
<keyword evidence="7" id="KW-0406">Ion transport</keyword>
<evidence type="ECO:0000256" key="13">
    <source>
        <dbReference type="SAM" id="MobiDB-lite"/>
    </source>
</evidence>
<dbReference type="Gene3D" id="3.40.190.10">
    <property type="entry name" value="Periplasmic binding protein-like II"/>
    <property type="match status" value="1"/>
</dbReference>
<dbReference type="Gene3D" id="1.10.287.70">
    <property type="match status" value="1"/>
</dbReference>
<feature type="transmembrane region" description="Helical" evidence="14">
    <location>
        <begin position="419"/>
        <end position="438"/>
    </location>
</feature>
<keyword evidence="5 14" id="KW-0812">Transmembrane</keyword>
<dbReference type="GO" id="GO:0034220">
    <property type="term" value="P:monoatomic ion transmembrane transport"/>
    <property type="evidence" value="ECO:0007669"/>
    <property type="project" value="UniProtKB-KW"/>
</dbReference>
<gene>
    <name evidence="17" type="ORF">ABMA28_015869</name>
</gene>
<keyword evidence="10" id="KW-0325">Glycoprotein</keyword>